<proteinExistence type="predicted"/>
<gene>
    <name evidence="2" type="ORF">K875_03970</name>
</gene>
<name>A0A051TVR8_9MYCO</name>
<dbReference type="InterPro" id="IPR037401">
    <property type="entry name" value="SnoaL-like"/>
</dbReference>
<dbReference type="Gene3D" id="3.10.450.50">
    <property type="match status" value="1"/>
</dbReference>
<accession>A0A051TVR8</accession>
<dbReference type="AlphaFoldDB" id="A0A051TVR8"/>
<evidence type="ECO:0000259" key="1">
    <source>
        <dbReference type="Pfam" id="PF12680"/>
    </source>
</evidence>
<sequence>MTASKTVPVVVTRYFNSLNDEDWDGFRALWAEDAEARAVSARPRHGVDDVMALYTKIFDHWSKHLDVPGRTLIDGDTVIVEVHFIGTTDGGRVVEFDAVDVIDLEGDRIKKITTWYDTARVLAMIEGTP</sequence>
<feature type="domain" description="SnoaL-like" evidence="1">
    <location>
        <begin position="11"/>
        <end position="111"/>
    </location>
</feature>
<organism evidence="2 3">
    <name type="scientific">Mycobacterium [tuberculosis] TKK-01-0051</name>
    <dbReference type="NCBI Taxonomy" id="1324261"/>
    <lineage>
        <taxon>Bacteria</taxon>
        <taxon>Bacillati</taxon>
        <taxon>Actinomycetota</taxon>
        <taxon>Actinomycetes</taxon>
        <taxon>Mycobacteriales</taxon>
        <taxon>Mycobacteriaceae</taxon>
        <taxon>Mycobacterium</taxon>
        <taxon>Mycobacterium avium complex (MAC)</taxon>
    </lineage>
</organism>
<dbReference type="EMBL" id="JLXW01000010">
    <property type="protein sequence ID" value="KBZ61019.1"/>
    <property type="molecule type" value="Genomic_DNA"/>
</dbReference>
<keyword evidence="3" id="KW-1185">Reference proteome</keyword>
<comment type="caution">
    <text evidence="2">The sequence shown here is derived from an EMBL/GenBank/DDBJ whole genome shotgun (WGS) entry which is preliminary data.</text>
</comment>
<dbReference type="PATRIC" id="fig|1324261.3.peg.4009"/>
<protein>
    <recommendedName>
        <fullName evidence="1">SnoaL-like domain-containing protein</fullName>
    </recommendedName>
</protein>
<dbReference type="Proteomes" id="UP000025947">
    <property type="component" value="Unassembled WGS sequence"/>
</dbReference>
<evidence type="ECO:0000313" key="2">
    <source>
        <dbReference type="EMBL" id="KBZ61019.1"/>
    </source>
</evidence>
<dbReference type="SUPFAM" id="SSF54427">
    <property type="entry name" value="NTF2-like"/>
    <property type="match status" value="1"/>
</dbReference>
<reference evidence="2 3" key="1">
    <citation type="submission" date="2014-04" db="EMBL/GenBank/DDBJ databases">
        <title>The Genome Sequence of Mycobacterium tuberculosis TKK-01-0051.</title>
        <authorList>
            <consortium name="The Broad Institute Genomics Platform"/>
            <consortium name="The Broad Institute Genome Sequencing Center for Infectious Disease"/>
            <person name="Earl A.M."/>
            <person name="Cohen K."/>
            <person name="Pym A."/>
            <person name="Bishai W."/>
            <person name="Maharaj K."/>
            <person name="Desjardins C."/>
            <person name="Abeel T."/>
            <person name="Young S."/>
            <person name="Zeng Q."/>
            <person name="Gargeya S."/>
            <person name="Abouelleil A."/>
            <person name="Alvarado L."/>
            <person name="Chapman S.B."/>
            <person name="Gainer-Dewar J."/>
            <person name="Goldberg J."/>
            <person name="Griggs A."/>
            <person name="Gujja S."/>
            <person name="Hansen M."/>
            <person name="Howarth C."/>
            <person name="Imamovic A."/>
            <person name="Larimer J."/>
            <person name="Murphy C."/>
            <person name="Naylor J."/>
            <person name="Pearson M."/>
            <person name="Poon T.W."/>
            <person name="Priest M."/>
            <person name="Roberts A."/>
            <person name="Saif S."/>
            <person name="Shea T."/>
            <person name="Sykes S."/>
            <person name="Wortman J."/>
            <person name="Nusbaum C."/>
            <person name="Birren B."/>
        </authorList>
    </citation>
    <scope>NUCLEOTIDE SEQUENCE [LARGE SCALE GENOMIC DNA]</scope>
    <source>
        <strain evidence="2 3">TKK-01-0051</strain>
    </source>
</reference>
<dbReference type="HOGENOM" id="CLU_1946463_0_0_11"/>
<dbReference type="Pfam" id="PF12680">
    <property type="entry name" value="SnoaL_2"/>
    <property type="match status" value="1"/>
</dbReference>
<dbReference type="RefSeq" id="WP_044486416.1">
    <property type="nucleotide sequence ID" value="NZ_KK328284.1"/>
</dbReference>
<evidence type="ECO:0000313" key="3">
    <source>
        <dbReference type="Proteomes" id="UP000025947"/>
    </source>
</evidence>
<dbReference type="InterPro" id="IPR032710">
    <property type="entry name" value="NTF2-like_dom_sf"/>
</dbReference>